<dbReference type="EMBL" id="BMOB01000001">
    <property type="protein sequence ID" value="GGI75845.1"/>
    <property type="molecule type" value="Genomic_DNA"/>
</dbReference>
<dbReference type="InterPro" id="IPR000550">
    <property type="entry name" value="Hppk"/>
</dbReference>
<name>A0A917N7S4_9GAMM</name>
<feature type="domain" description="7,8-dihydro-6-hydroxymethylpterin-pyrophosphokinase" evidence="13">
    <location>
        <begin position="88"/>
        <end position="99"/>
    </location>
</feature>
<dbReference type="PROSITE" id="PS00794">
    <property type="entry name" value="HPPK"/>
    <property type="match status" value="1"/>
</dbReference>
<keyword evidence="5" id="KW-0808">Transferase</keyword>
<comment type="function">
    <text evidence="10">Catalyzes the transfer of pyrophosphate from adenosine triphosphate (ATP) to 6-hydroxymethyl-7,8-dihydropterin, an enzymatic step in folate biosynthesis pathway.</text>
</comment>
<dbReference type="InterPro" id="IPR035907">
    <property type="entry name" value="Hppk_sf"/>
</dbReference>
<dbReference type="SUPFAM" id="SSF55083">
    <property type="entry name" value="6-hydroxymethyl-7,8-dihydropterin pyrophosphokinase, HPPK"/>
    <property type="match status" value="1"/>
</dbReference>
<keyword evidence="15" id="KW-1185">Reference proteome</keyword>
<evidence type="ECO:0000256" key="8">
    <source>
        <dbReference type="ARBA" id="ARBA00022840"/>
    </source>
</evidence>
<keyword evidence="8" id="KW-0067">ATP-binding</keyword>
<reference evidence="14" key="2">
    <citation type="submission" date="2020-09" db="EMBL/GenBank/DDBJ databases">
        <authorList>
            <person name="Sun Q."/>
            <person name="Ohkuma M."/>
        </authorList>
    </citation>
    <scope>NUCLEOTIDE SEQUENCE</scope>
    <source>
        <strain evidence="14">JCM 13919</strain>
    </source>
</reference>
<dbReference type="GO" id="GO:0016301">
    <property type="term" value="F:kinase activity"/>
    <property type="evidence" value="ECO:0007669"/>
    <property type="project" value="UniProtKB-KW"/>
</dbReference>
<sequence length="146" mass="16734">MNTCFLALGSNLKHPERQLRQAVKALRGLPKTVVTQQSRLYVTEPLGSAFQPGYCNQVIKLFTNLPPLELLSYCQAIELKQKRVRKRRWGPRTLDIDILLYGDQTLNTANLTLPHPELYHRDFVLIPLLEIIGQESNNSRPTLRSN</sequence>
<evidence type="ECO:0000256" key="4">
    <source>
        <dbReference type="ARBA" id="ARBA00016218"/>
    </source>
</evidence>
<dbReference type="OrthoDB" id="9808041at2"/>
<proteinExistence type="inferred from homology"/>
<gene>
    <name evidence="14" type="ORF">GCM10007966_00830</name>
</gene>
<evidence type="ECO:0000256" key="3">
    <source>
        <dbReference type="ARBA" id="ARBA00013253"/>
    </source>
</evidence>
<evidence type="ECO:0000256" key="12">
    <source>
        <dbReference type="ARBA" id="ARBA00033413"/>
    </source>
</evidence>
<accession>A0A917N7S4</accession>
<dbReference type="GO" id="GO:0046656">
    <property type="term" value="P:folic acid biosynthetic process"/>
    <property type="evidence" value="ECO:0007669"/>
    <property type="project" value="UniProtKB-KW"/>
</dbReference>
<dbReference type="PANTHER" id="PTHR43071:SF1">
    <property type="entry name" value="2-AMINO-4-HYDROXY-6-HYDROXYMETHYLDIHYDROPTERIDINE PYROPHOSPHOKINASE"/>
    <property type="match status" value="1"/>
</dbReference>
<dbReference type="AlphaFoldDB" id="A0A917N7S4"/>
<protein>
    <recommendedName>
        <fullName evidence="4">2-amino-4-hydroxy-6-hydroxymethyldihydropteridine pyrophosphokinase</fullName>
        <ecNumber evidence="3">2.7.6.3</ecNumber>
    </recommendedName>
    <alternativeName>
        <fullName evidence="11">6-hydroxymethyl-7,8-dihydropterin pyrophosphokinase</fullName>
    </alternativeName>
    <alternativeName>
        <fullName evidence="12">7,8-dihydro-6-hydroxymethylpterin-pyrophosphokinase</fullName>
    </alternativeName>
</protein>
<evidence type="ECO:0000256" key="1">
    <source>
        <dbReference type="ARBA" id="ARBA00005051"/>
    </source>
</evidence>
<keyword evidence="9" id="KW-0289">Folate biosynthesis</keyword>
<dbReference type="NCBIfam" id="TIGR01498">
    <property type="entry name" value="folK"/>
    <property type="match status" value="1"/>
</dbReference>
<comment type="pathway">
    <text evidence="1">Cofactor biosynthesis; tetrahydrofolate biosynthesis; 2-amino-4-hydroxy-6-hydroxymethyl-7,8-dihydropteridine diphosphate from 7,8-dihydroneopterin triphosphate: step 4/4.</text>
</comment>
<keyword evidence="6" id="KW-0547">Nucleotide-binding</keyword>
<dbReference type="PANTHER" id="PTHR43071">
    <property type="entry name" value="2-AMINO-4-HYDROXY-6-HYDROXYMETHYLDIHYDROPTERIDINE PYROPHOSPHOKINASE"/>
    <property type="match status" value="1"/>
</dbReference>
<dbReference type="EC" id="2.7.6.3" evidence="3"/>
<organism evidence="14 15">
    <name type="scientific">Legionella impletisoli</name>
    <dbReference type="NCBI Taxonomy" id="343510"/>
    <lineage>
        <taxon>Bacteria</taxon>
        <taxon>Pseudomonadati</taxon>
        <taxon>Pseudomonadota</taxon>
        <taxon>Gammaproteobacteria</taxon>
        <taxon>Legionellales</taxon>
        <taxon>Legionellaceae</taxon>
        <taxon>Legionella</taxon>
    </lineage>
</organism>
<evidence type="ECO:0000256" key="7">
    <source>
        <dbReference type="ARBA" id="ARBA00022777"/>
    </source>
</evidence>
<comment type="similarity">
    <text evidence="2">Belongs to the HPPK family.</text>
</comment>
<evidence type="ECO:0000256" key="6">
    <source>
        <dbReference type="ARBA" id="ARBA00022741"/>
    </source>
</evidence>
<keyword evidence="7" id="KW-0418">Kinase</keyword>
<evidence type="ECO:0000256" key="10">
    <source>
        <dbReference type="ARBA" id="ARBA00029409"/>
    </source>
</evidence>
<dbReference type="GO" id="GO:0005524">
    <property type="term" value="F:ATP binding"/>
    <property type="evidence" value="ECO:0007669"/>
    <property type="project" value="UniProtKB-KW"/>
</dbReference>
<dbReference type="Gene3D" id="3.30.70.560">
    <property type="entry name" value="7,8-Dihydro-6-hydroxymethylpterin-pyrophosphokinase HPPK"/>
    <property type="match status" value="1"/>
</dbReference>
<evidence type="ECO:0000313" key="14">
    <source>
        <dbReference type="EMBL" id="GGI75845.1"/>
    </source>
</evidence>
<dbReference type="RefSeq" id="WP_131775334.1">
    <property type="nucleotide sequence ID" value="NZ_BMOB01000001.1"/>
</dbReference>
<evidence type="ECO:0000256" key="2">
    <source>
        <dbReference type="ARBA" id="ARBA00005810"/>
    </source>
</evidence>
<evidence type="ECO:0000256" key="9">
    <source>
        <dbReference type="ARBA" id="ARBA00022909"/>
    </source>
</evidence>
<comment type="caution">
    <text evidence="14">The sequence shown here is derived from an EMBL/GenBank/DDBJ whole genome shotgun (WGS) entry which is preliminary data.</text>
</comment>
<dbReference type="Proteomes" id="UP000630149">
    <property type="component" value="Unassembled WGS sequence"/>
</dbReference>
<reference evidence="14" key="1">
    <citation type="journal article" date="2014" name="Int. J. Syst. Evol. Microbiol.">
        <title>Complete genome sequence of Corynebacterium casei LMG S-19264T (=DSM 44701T), isolated from a smear-ripened cheese.</title>
        <authorList>
            <consortium name="US DOE Joint Genome Institute (JGI-PGF)"/>
            <person name="Walter F."/>
            <person name="Albersmeier A."/>
            <person name="Kalinowski J."/>
            <person name="Ruckert C."/>
        </authorList>
    </citation>
    <scope>NUCLEOTIDE SEQUENCE</scope>
    <source>
        <strain evidence="14">JCM 13919</strain>
    </source>
</reference>
<dbReference type="CDD" id="cd00483">
    <property type="entry name" value="HPPK"/>
    <property type="match status" value="1"/>
</dbReference>
<dbReference type="GO" id="GO:0003848">
    <property type="term" value="F:2-amino-4-hydroxy-6-hydroxymethyldihydropteridine diphosphokinase activity"/>
    <property type="evidence" value="ECO:0007669"/>
    <property type="project" value="UniProtKB-EC"/>
</dbReference>
<evidence type="ECO:0000313" key="15">
    <source>
        <dbReference type="Proteomes" id="UP000630149"/>
    </source>
</evidence>
<evidence type="ECO:0000256" key="11">
    <source>
        <dbReference type="ARBA" id="ARBA00029766"/>
    </source>
</evidence>
<evidence type="ECO:0000256" key="5">
    <source>
        <dbReference type="ARBA" id="ARBA00022679"/>
    </source>
</evidence>
<evidence type="ECO:0000259" key="13">
    <source>
        <dbReference type="PROSITE" id="PS00794"/>
    </source>
</evidence>
<dbReference type="Pfam" id="PF01288">
    <property type="entry name" value="HPPK"/>
    <property type="match status" value="1"/>
</dbReference>